<sequence>MKKIIYIFIYLFISVYSFSIYEVGITYGDKPNEIIFPISFTMSKNNDTYVLDYGLSKVVLFDKKFKFIKKLDLEKGNISIKNIKDKIYLLNSIKNSITVYNLNLEKIFSFGSKGMTEKKFNHIGEIYMIKDKLYIFDEYNYRIQILDKNYNYLSQILLPKFEYIYKPYYSFNYDLSYNNGIIYILDKFNKKVYEYDVKTNKKIKKELNLAEMVSPAKMFFIKKSLVLFDKSNNNIYFPGVKTTKKVKEEGKKNNVEILNGSKIIEKDNNIFFIRESSIYKYNIQTKKEKKIIDFKKISKGEYLKPIALSEDKKNNLYVVDNSLNKVLIYDKKGSFVKEIENIGIFPTDIAIDDNNNKYISIAGENRIKKYNWKNRLIFTYGGYQEFPCNYKFWYDNLDKKEKEKKKKSEDRYIYNLKLDLDSMGYIYVLDSKEMNIKKYDNFFSEKDIIGGRESLLNIVRGKKSFDKFGWDEQNLDNLSDIFYNDNKIYVLDRFYKRIDIIENGKLTKFIEDKFSENGLNGIYVKNDKIYVTDTYNFSIKIYDNSLKRIKDVSLLQYGIMPVKIYGDYIIGISTKEALKKNYRIYNIKELLND</sequence>
<dbReference type="InterPro" id="IPR050952">
    <property type="entry name" value="TRIM-NHL_E3_ligases"/>
</dbReference>
<evidence type="ECO:0000313" key="3">
    <source>
        <dbReference type="Proteomes" id="UP001321582"/>
    </source>
</evidence>
<dbReference type="RefSeq" id="WP_307905242.1">
    <property type="nucleotide sequence ID" value="NZ_AP027059.1"/>
</dbReference>
<evidence type="ECO:0008006" key="4">
    <source>
        <dbReference type="Google" id="ProtNLM"/>
    </source>
</evidence>
<dbReference type="Proteomes" id="UP001321582">
    <property type="component" value="Chromosome"/>
</dbReference>
<dbReference type="Gene3D" id="2.40.10.500">
    <property type="match status" value="1"/>
</dbReference>
<dbReference type="GO" id="GO:0008270">
    <property type="term" value="F:zinc ion binding"/>
    <property type="evidence" value="ECO:0007669"/>
    <property type="project" value="UniProtKB-KW"/>
</dbReference>
<accession>A0AAU9E1P8</accession>
<keyword evidence="1" id="KW-0812">Transmembrane</keyword>
<keyword evidence="1" id="KW-1133">Transmembrane helix</keyword>
<evidence type="ECO:0000256" key="1">
    <source>
        <dbReference type="SAM" id="Phobius"/>
    </source>
</evidence>
<dbReference type="SUPFAM" id="SSF101898">
    <property type="entry name" value="NHL repeat"/>
    <property type="match status" value="1"/>
</dbReference>
<dbReference type="AlphaFoldDB" id="A0AAU9E1P8"/>
<dbReference type="EMBL" id="AP027059">
    <property type="protein sequence ID" value="BDU50310.1"/>
    <property type="molecule type" value="Genomic_DNA"/>
</dbReference>
<gene>
    <name evidence="2" type="ORF">HLVA_08790</name>
</gene>
<organism evidence="2 3">
    <name type="scientific">Haliovirga abyssi</name>
    <dbReference type="NCBI Taxonomy" id="2996794"/>
    <lineage>
        <taxon>Bacteria</taxon>
        <taxon>Fusobacteriati</taxon>
        <taxon>Fusobacteriota</taxon>
        <taxon>Fusobacteriia</taxon>
        <taxon>Fusobacteriales</taxon>
        <taxon>Haliovirgaceae</taxon>
        <taxon>Haliovirga</taxon>
    </lineage>
</organism>
<evidence type="ECO:0000313" key="2">
    <source>
        <dbReference type="EMBL" id="BDU50310.1"/>
    </source>
</evidence>
<dbReference type="PANTHER" id="PTHR24104:SF25">
    <property type="entry name" value="PROTEIN LIN-41"/>
    <property type="match status" value="1"/>
</dbReference>
<dbReference type="PANTHER" id="PTHR24104">
    <property type="entry name" value="E3 UBIQUITIN-PROTEIN LIGASE NHLRC1-RELATED"/>
    <property type="match status" value="1"/>
</dbReference>
<proteinExistence type="predicted"/>
<dbReference type="SUPFAM" id="SSF63829">
    <property type="entry name" value="Calcium-dependent phosphotriesterase"/>
    <property type="match status" value="1"/>
</dbReference>
<keyword evidence="1" id="KW-0472">Membrane</keyword>
<dbReference type="KEGG" id="haby:HLVA_08790"/>
<reference evidence="2 3" key="1">
    <citation type="submission" date="2022-11" db="EMBL/GenBank/DDBJ databases">
        <title>Haliovirga abyssi gen. nov., sp. nov., a mesophilic fermentative bacterium isolated from the Iheya North hydrothermal field and the proposal of Haliovirgaceae fam. nov.</title>
        <authorList>
            <person name="Miyazaki U."/>
            <person name="Tame A."/>
            <person name="Miyazaki J."/>
            <person name="Takai K."/>
            <person name="Sawayama S."/>
            <person name="Kitajima M."/>
            <person name="Okamoto A."/>
            <person name="Nakagawa S."/>
        </authorList>
    </citation>
    <scope>NUCLEOTIDE SEQUENCE [LARGE SCALE GENOMIC DNA]</scope>
    <source>
        <strain evidence="2 3">IC12</strain>
    </source>
</reference>
<dbReference type="InterPro" id="IPR011042">
    <property type="entry name" value="6-blade_b-propeller_TolB-like"/>
</dbReference>
<keyword evidence="3" id="KW-1185">Reference proteome</keyword>
<feature type="transmembrane region" description="Helical" evidence="1">
    <location>
        <begin position="7"/>
        <end position="27"/>
    </location>
</feature>
<dbReference type="Gene3D" id="2.120.10.30">
    <property type="entry name" value="TolB, C-terminal domain"/>
    <property type="match status" value="2"/>
</dbReference>
<name>A0AAU9E1P8_9FUSO</name>
<protein>
    <recommendedName>
        <fullName evidence="4">6-bladed beta-propeller</fullName>
    </recommendedName>
</protein>